<proteinExistence type="predicted"/>
<reference evidence="1 2" key="1">
    <citation type="submission" date="2018-01" db="EMBL/GenBank/DDBJ databases">
        <title>Co-occurrence of chitin degradation, pigmentation and bioactivity in marine Pseudoalteromonas.</title>
        <authorList>
            <person name="Paulsen S."/>
            <person name="Gram L."/>
            <person name="Machado H."/>
        </authorList>
    </citation>
    <scope>NUCLEOTIDE SEQUENCE [LARGE SCALE GENOMIC DNA]</scope>
    <source>
        <strain evidence="1 2">S3898</strain>
    </source>
</reference>
<dbReference type="Proteomes" id="UP000291338">
    <property type="component" value="Unassembled WGS sequence"/>
</dbReference>
<dbReference type="AlphaFoldDB" id="A0A4Q7IL24"/>
<protein>
    <submittedName>
        <fullName evidence="1">Uncharacterized protein</fullName>
    </submittedName>
</protein>
<dbReference type="EMBL" id="PPSX01000048">
    <property type="protein sequence ID" value="RZQ52580.1"/>
    <property type="molecule type" value="Genomic_DNA"/>
</dbReference>
<evidence type="ECO:0000313" key="2">
    <source>
        <dbReference type="Proteomes" id="UP000291338"/>
    </source>
</evidence>
<gene>
    <name evidence="1" type="ORF">C1E23_13340</name>
</gene>
<accession>A0A4Q7IL24</accession>
<dbReference type="RefSeq" id="WP_130256049.1">
    <property type="nucleotide sequence ID" value="NZ_PPSX01000048.1"/>
</dbReference>
<evidence type="ECO:0000313" key="1">
    <source>
        <dbReference type="EMBL" id="RZQ52580.1"/>
    </source>
</evidence>
<sequence>MKKVITFILMTAAIFTFSTETDARGSGPNDFRYYHYQCLDSNNKQLWFEISSTYNFSLAARCSSDGGNLRVTKVFW</sequence>
<organism evidence="1 2">
    <name type="scientific">Pseudoalteromonas phenolica</name>
    <dbReference type="NCBI Taxonomy" id="161398"/>
    <lineage>
        <taxon>Bacteria</taxon>
        <taxon>Pseudomonadati</taxon>
        <taxon>Pseudomonadota</taxon>
        <taxon>Gammaproteobacteria</taxon>
        <taxon>Alteromonadales</taxon>
        <taxon>Pseudoalteromonadaceae</taxon>
        <taxon>Pseudoalteromonas</taxon>
    </lineage>
</organism>
<name>A0A4Q7IL24_9GAMM</name>
<comment type="caution">
    <text evidence="1">The sequence shown here is derived from an EMBL/GenBank/DDBJ whole genome shotgun (WGS) entry which is preliminary data.</text>
</comment>